<keyword evidence="2" id="KW-1185">Reference proteome</keyword>
<name>A0A427TXF5_9VIBR</name>
<evidence type="ECO:0000313" key="1">
    <source>
        <dbReference type="EMBL" id="RSD29122.1"/>
    </source>
</evidence>
<organism evidence="1 2">
    <name type="scientific">Vibrio pectenicida</name>
    <dbReference type="NCBI Taxonomy" id="62763"/>
    <lineage>
        <taxon>Bacteria</taxon>
        <taxon>Pseudomonadati</taxon>
        <taxon>Pseudomonadota</taxon>
        <taxon>Gammaproteobacteria</taxon>
        <taxon>Vibrionales</taxon>
        <taxon>Vibrionaceae</taxon>
        <taxon>Vibrio</taxon>
    </lineage>
</organism>
<reference evidence="1 2" key="1">
    <citation type="submission" date="2018-12" db="EMBL/GenBank/DDBJ databases">
        <title>Genomic taxonomy of the Vibrionaceae family.</title>
        <authorList>
            <person name="Gomez-Gil B."/>
            <person name="Enciso-Ibarra K."/>
        </authorList>
    </citation>
    <scope>NUCLEOTIDE SEQUENCE [LARGE SCALE GENOMIC DNA]</scope>
    <source>
        <strain evidence="1 2">CAIM 594</strain>
    </source>
</reference>
<evidence type="ECO:0008006" key="3">
    <source>
        <dbReference type="Google" id="ProtNLM"/>
    </source>
</evidence>
<protein>
    <recommendedName>
        <fullName evidence="3">DUF2974 domain-containing protein</fullName>
    </recommendedName>
</protein>
<dbReference type="InterPro" id="IPR029058">
    <property type="entry name" value="AB_hydrolase_fold"/>
</dbReference>
<dbReference type="Pfam" id="PF26363">
    <property type="entry name" value="Phospholipase-like"/>
    <property type="match status" value="1"/>
</dbReference>
<accession>A0A427TXF5</accession>
<dbReference type="EMBL" id="RSFA01000136">
    <property type="protein sequence ID" value="RSD29122.1"/>
    <property type="molecule type" value="Genomic_DNA"/>
</dbReference>
<proteinExistence type="predicted"/>
<sequence>MNTNIINSVSNVIRSSLGRNVSTKELNVICVKHAKTADLDDKLRGRLLRTFATTNDQSKKSKINDKYKEISAEYEGIKSKAVELRPFVYLAKAPYTGSLPKSEDMETWATDSAYLQSQGKNTPRQLALDICSSIKSMHLGNDGKLICSKSGLTAFIAINEKSKQIVISFGGTTSGEKNSSKLGNRAIANLGYINKQNMANAINGIGRHTPKSYSQAATLAANLKRLAPKGYKVITVGHSKGAAEAEYAALSNGIRAYCFASAALSDHNYEKAMKKHYGDNWQLSQEDASEKIEHCFVKGDIIPKLGFGKHYGKITYIPSFDGVKPIAHHDKFDEYILAASENTKAF</sequence>
<gene>
    <name evidence="1" type="ORF">EJA03_18590</name>
</gene>
<dbReference type="AlphaFoldDB" id="A0A427TXF5"/>
<comment type="caution">
    <text evidence="1">The sequence shown here is derived from an EMBL/GenBank/DDBJ whole genome shotgun (WGS) entry which is preliminary data.</text>
</comment>
<dbReference type="RefSeq" id="WP_125323238.1">
    <property type="nucleotide sequence ID" value="NZ_AP024889.1"/>
</dbReference>
<dbReference type="OrthoDB" id="6191215at2"/>
<dbReference type="Proteomes" id="UP000269041">
    <property type="component" value="Unassembled WGS sequence"/>
</dbReference>
<evidence type="ECO:0000313" key="2">
    <source>
        <dbReference type="Proteomes" id="UP000269041"/>
    </source>
</evidence>
<dbReference type="Gene3D" id="3.40.50.1820">
    <property type="entry name" value="alpha/beta hydrolase"/>
    <property type="match status" value="1"/>
</dbReference>
<dbReference type="SUPFAM" id="SSF53474">
    <property type="entry name" value="alpha/beta-Hydrolases"/>
    <property type="match status" value="1"/>
</dbReference>